<organism evidence="1 2">
    <name type="scientific">Streptomyces brasiliscabiei</name>
    <dbReference type="NCBI Taxonomy" id="2736302"/>
    <lineage>
        <taxon>Bacteria</taxon>
        <taxon>Bacillati</taxon>
        <taxon>Actinomycetota</taxon>
        <taxon>Actinomycetes</taxon>
        <taxon>Kitasatosporales</taxon>
        <taxon>Streptomycetaceae</taxon>
        <taxon>Streptomyces</taxon>
    </lineage>
</organism>
<dbReference type="RefSeq" id="WP_336535305.1">
    <property type="nucleotide sequence ID" value="NZ_JBBAYL010000002.1"/>
</dbReference>
<comment type="caution">
    <text evidence="1">The sequence shown here is derived from an EMBL/GenBank/DDBJ whole genome shotgun (WGS) entry which is preliminary data.</text>
</comment>
<accession>A0ABU8G341</accession>
<evidence type="ECO:0000313" key="1">
    <source>
        <dbReference type="EMBL" id="MEI5607612.1"/>
    </source>
</evidence>
<name>A0ABU8G341_9ACTN</name>
<protein>
    <submittedName>
        <fullName evidence="1">Uncharacterized protein</fullName>
    </submittedName>
</protein>
<proteinExistence type="predicted"/>
<gene>
    <name evidence="1" type="ORF">WB403_00340</name>
</gene>
<keyword evidence="2" id="KW-1185">Reference proteome</keyword>
<dbReference type="Proteomes" id="UP001365781">
    <property type="component" value="Unassembled WGS sequence"/>
</dbReference>
<evidence type="ECO:0000313" key="2">
    <source>
        <dbReference type="Proteomes" id="UP001365781"/>
    </source>
</evidence>
<reference evidence="1 2" key="1">
    <citation type="submission" date="2024-03" db="EMBL/GenBank/DDBJ databases">
        <title>First Report of Pectobacterium brasiliscabiei causing potato scab in china.</title>
        <authorList>
            <person name="Handique U."/>
        </authorList>
    </citation>
    <scope>NUCLEOTIDE SEQUENCE [LARGE SCALE GENOMIC DNA]</scope>
    <source>
        <strain evidence="1 2">ZRIMU1503</strain>
    </source>
</reference>
<sequence>MARDRPPRPITAGDVVTVYSEALEAWTASQITAVDAADQCAEVVELDWSGPGPATVADLGGVRPLRLTHHSWNGTLAHTNHGWVLPRSFTVTGSLPPLVTEPSNAYTSGWGRGEQLARQRHWDSGDHGDWTAPYALTCAADELVGAHLPGTRRAGVRHLTVHGISRLDCARLADDFPDLTRLTLSGNLGTLTSAAALNRLPLLQGLTIRNLFGMDAADCLLPARATEVEEVWLNGVPADYATAMRKAWRPHVRHGVQLDVRGARKPDWVAANAANPLREWDGREHIPRAGYRGAVAQYRATREAFLAAVTGGERHGDGQHGDGQHGDGRHGDVTEIGRAFAVAFNELDNRSPFIYTVEREELFDALDFLVNEARTATGQDLTAARAALIEGVESVRDW</sequence>
<dbReference type="EMBL" id="JBBAYM010000001">
    <property type="protein sequence ID" value="MEI5607612.1"/>
    <property type="molecule type" value="Genomic_DNA"/>
</dbReference>